<organism evidence="10 11">
    <name type="scientific">Dermatophagoides pteronyssinus</name>
    <name type="common">European house dust mite</name>
    <dbReference type="NCBI Taxonomy" id="6956"/>
    <lineage>
        <taxon>Eukaryota</taxon>
        <taxon>Metazoa</taxon>
        <taxon>Ecdysozoa</taxon>
        <taxon>Arthropoda</taxon>
        <taxon>Chelicerata</taxon>
        <taxon>Arachnida</taxon>
        <taxon>Acari</taxon>
        <taxon>Acariformes</taxon>
        <taxon>Sarcoptiformes</taxon>
        <taxon>Astigmata</taxon>
        <taxon>Psoroptidia</taxon>
        <taxon>Analgoidea</taxon>
        <taxon>Pyroglyphidae</taxon>
        <taxon>Dermatophagoidinae</taxon>
        <taxon>Dermatophagoides</taxon>
    </lineage>
</organism>
<dbReference type="Gene3D" id="3.30.160.60">
    <property type="entry name" value="Classic Zinc Finger"/>
    <property type="match status" value="5"/>
</dbReference>
<dbReference type="PROSITE" id="PS00028">
    <property type="entry name" value="ZINC_FINGER_C2H2_1"/>
    <property type="match status" value="4"/>
</dbReference>
<evidence type="ECO:0000256" key="2">
    <source>
        <dbReference type="ARBA" id="ARBA00022723"/>
    </source>
</evidence>
<keyword evidence="6" id="KW-0539">Nucleus</keyword>
<keyword evidence="11" id="KW-1185">Reference proteome</keyword>
<evidence type="ECO:0000256" key="8">
    <source>
        <dbReference type="SAM" id="MobiDB-lite"/>
    </source>
</evidence>
<evidence type="ECO:0000313" key="10">
    <source>
        <dbReference type="EMBL" id="KAH9422781.1"/>
    </source>
</evidence>
<keyword evidence="4 7" id="KW-0863">Zinc-finger</keyword>
<dbReference type="Proteomes" id="UP000887458">
    <property type="component" value="Unassembled WGS sequence"/>
</dbReference>
<keyword evidence="3" id="KW-0677">Repeat</keyword>
<dbReference type="InterPro" id="IPR013087">
    <property type="entry name" value="Znf_C2H2_type"/>
</dbReference>
<proteinExistence type="predicted"/>
<name>A0ABQ8JJL5_DERPT</name>
<dbReference type="EMBL" id="NJHN03000035">
    <property type="protein sequence ID" value="KAH9422781.1"/>
    <property type="molecule type" value="Genomic_DNA"/>
</dbReference>
<reference evidence="10 11" key="1">
    <citation type="journal article" date="2018" name="J. Allergy Clin. Immunol.">
        <title>High-quality assembly of Dermatophagoides pteronyssinus genome and transcriptome reveals a wide range of novel allergens.</title>
        <authorList>
            <person name="Liu X.Y."/>
            <person name="Yang K.Y."/>
            <person name="Wang M.Q."/>
            <person name="Kwok J.S."/>
            <person name="Zeng X."/>
            <person name="Yang Z."/>
            <person name="Xiao X.J."/>
            <person name="Lau C.P."/>
            <person name="Li Y."/>
            <person name="Huang Z.M."/>
            <person name="Ba J.G."/>
            <person name="Yim A.K."/>
            <person name="Ouyang C.Y."/>
            <person name="Ngai S.M."/>
            <person name="Chan T.F."/>
            <person name="Leung E.L."/>
            <person name="Liu L."/>
            <person name="Liu Z.G."/>
            <person name="Tsui S.K."/>
        </authorList>
    </citation>
    <scope>NUCLEOTIDE SEQUENCE [LARGE SCALE GENOMIC DNA]</scope>
    <source>
        <strain evidence="10">Derp</strain>
    </source>
</reference>
<keyword evidence="2" id="KW-0479">Metal-binding</keyword>
<feature type="domain" description="C2H2-type" evidence="9">
    <location>
        <begin position="218"/>
        <end position="247"/>
    </location>
</feature>
<feature type="domain" description="C2H2-type" evidence="9">
    <location>
        <begin position="188"/>
        <end position="217"/>
    </location>
</feature>
<dbReference type="InterPro" id="IPR056436">
    <property type="entry name" value="Znf-C2H2_ZIC1-5/GLI1-3-like"/>
</dbReference>
<keyword evidence="5" id="KW-0862">Zinc</keyword>
<evidence type="ECO:0000259" key="9">
    <source>
        <dbReference type="PROSITE" id="PS50157"/>
    </source>
</evidence>
<dbReference type="Pfam" id="PF23561">
    <property type="entry name" value="zf-C2H2_15"/>
    <property type="match status" value="1"/>
</dbReference>
<feature type="region of interest" description="Disordered" evidence="8">
    <location>
        <begin position="261"/>
        <end position="282"/>
    </location>
</feature>
<dbReference type="InterPro" id="IPR036236">
    <property type="entry name" value="Znf_C2H2_sf"/>
</dbReference>
<protein>
    <submittedName>
        <fullName evidence="10">Metal ion binding</fullName>
    </submittedName>
</protein>
<evidence type="ECO:0000256" key="7">
    <source>
        <dbReference type="PROSITE-ProRule" id="PRU00042"/>
    </source>
</evidence>
<evidence type="ECO:0000313" key="11">
    <source>
        <dbReference type="Proteomes" id="UP000887458"/>
    </source>
</evidence>
<dbReference type="PROSITE" id="PS50157">
    <property type="entry name" value="ZINC_FINGER_C2H2_2"/>
    <property type="match status" value="3"/>
</dbReference>
<dbReference type="InterPro" id="IPR043359">
    <property type="entry name" value="GLI-like"/>
</dbReference>
<feature type="domain" description="C2H2-type" evidence="9">
    <location>
        <begin position="160"/>
        <end position="187"/>
    </location>
</feature>
<dbReference type="SUPFAM" id="SSF57667">
    <property type="entry name" value="beta-beta-alpha zinc fingers"/>
    <property type="match status" value="3"/>
</dbReference>
<dbReference type="PANTHER" id="PTHR45718">
    <property type="entry name" value="TRANSCRIPTIONAL ACTIVATOR CUBITUS INTERRUPTUS"/>
    <property type="match status" value="1"/>
</dbReference>
<evidence type="ECO:0000256" key="3">
    <source>
        <dbReference type="ARBA" id="ARBA00022737"/>
    </source>
</evidence>
<dbReference type="SMART" id="SM00355">
    <property type="entry name" value="ZnF_C2H2"/>
    <property type="match status" value="5"/>
</dbReference>
<dbReference type="PANTHER" id="PTHR45718:SF4">
    <property type="entry name" value="TRANSCRIPTIONAL ACTIVATOR CUBITUS INTERRUPTUS"/>
    <property type="match status" value="1"/>
</dbReference>
<gene>
    <name evidence="10" type="primary">GLIS1</name>
    <name evidence="10" type="ORF">DERP_008044</name>
</gene>
<evidence type="ECO:0000256" key="4">
    <source>
        <dbReference type="ARBA" id="ARBA00022771"/>
    </source>
</evidence>
<evidence type="ECO:0000256" key="1">
    <source>
        <dbReference type="ARBA" id="ARBA00004123"/>
    </source>
</evidence>
<evidence type="ECO:0000256" key="5">
    <source>
        <dbReference type="ARBA" id="ARBA00022833"/>
    </source>
</evidence>
<sequence>MSENMEFIKNDELIDFSGLNDYVDDDDDDDNDDKIYQNLLSGATISNTEISSTCSFVSCGHDNNERLISSSYGSTTTENSKNFNDVFLMRSFPLTTQHHNSLYYNGDNQWLSKQSSYIFCHWLNCTQSFLTIKELVDHIEHNHVDLQRHANGKFFVCKWNDCKRNGKPFDHRYKLIIHMNVHSGYKPKICPYDGCEKSFSRQENLKNHLRTHTKEKPYCCEIDGCMKTFTNTSDRAKHRRIHRDPKPCRCKYPGCTNAYTDPSSLRKHRKKKHEPQPNASITTQNLSKSWSIDCSSTSTFANYDSNLANSWTNSSFTNYETSVFDSNNNDFQNYNHPDSLQLQNDSNVNQNPAPCFPFQMQMATNNPNINFNYHSNDQQVDYGETNYSNYKNDNNNNNQSWQTLHKTLFVY</sequence>
<dbReference type="Pfam" id="PF00096">
    <property type="entry name" value="zf-C2H2"/>
    <property type="match status" value="1"/>
</dbReference>
<comment type="subcellular location">
    <subcellularLocation>
        <location evidence="1">Nucleus</location>
    </subcellularLocation>
</comment>
<evidence type="ECO:0000256" key="6">
    <source>
        <dbReference type="ARBA" id="ARBA00023242"/>
    </source>
</evidence>
<comment type="caution">
    <text evidence="10">The sequence shown here is derived from an EMBL/GenBank/DDBJ whole genome shotgun (WGS) entry which is preliminary data.</text>
</comment>
<reference evidence="10 11" key="2">
    <citation type="journal article" date="2022" name="Mol. Biol. Evol.">
        <title>Comparative Genomics Reveals Insights into the Divergent Evolution of Astigmatic Mites and Household Pest Adaptations.</title>
        <authorList>
            <person name="Xiong Q."/>
            <person name="Wan A.T."/>
            <person name="Liu X."/>
            <person name="Fung C.S."/>
            <person name="Xiao X."/>
            <person name="Malainual N."/>
            <person name="Hou J."/>
            <person name="Wang L."/>
            <person name="Wang M."/>
            <person name="Yang K.Y."/>
            <person name="Cui Y."/>
            <person name="Leung E.L."/>
            <person name="Nong W."/>
            <person name="Shin S.K."/>
            <person name="Au S.W."/>
            <person name="Jeong K.Y."/>
            <person name="Chew F.T."/>
            <person name="Hui J.H."/>
            <person name="Leung T.F."/>
            <person name="Tungtrongchitr A."/>
            <person name="Zhong N."/>
            <person name="Liu Z."/>
            <person name="Tsui S.K."/>
        </authorList>
    </citation>
    <scope>NUCLEOTIDE SEQUENCE [LARGE SCALE GENOMIC DNA]</scope>
    <source>
        <strain evidence="10">Derp</strain>
    </source>
</reference>
<accession>A0ABQ8JJL5</accession>